<protein>
    <recommendedName>
        <fullName evidence="3">Reverse transcriptase domain-containing protein</fullName>
    </recommendedName>
</protein>
<keyword evidence="2" id="KW-1185">Reference proteome</keyword>
<evidence type="ECO:0008006" key="3">
    <source>
        <dbReference type="Google" id="ProtNLM"/>
    </source>
</evidence>
<evidence type="ECO:0000313" key="1">
    <source>
        <dbReference type="EMBL" id="MBA0643596.1"/>
    </source>
</evidence>
<gene>
    <name evidence="1" type="ORF">Goklo_027869</name>
</gene>
<evidence type="ECO:0000313" key="2">
    <source>
        <dbReference type="Proteomes" id="UP000593573"/>
    </source>
</evidence>
<comment type="caution">
    <text evidence="1">The sequence shown here is derived from an EMBL/GenBank/DDBJ whole genome shotgun (WGS) entry which is preliminary data.</text>
</comment>
<dbReference type="AlphaFoldDB" id="A0A7J8TZC4"/>
<dbReference type="OrthoDB" id="1744687at2759"/>
<accession>A0A7J8TZC4</accession>
<feature type="non-terminal residue" evidence="1">
    <location>
        <position position="650"/>
    </location>
</feature>
<name>A0A7J8TZC4_9ROSI</name>
<organism evidence="1 2">
    <name type="scientific">Gossypium klotzschianum</name>
    <dbReference type="NCBI Taxonomy" id="34286"/>
    <lineage>
        <taxon>Eukaryota</taxon>
        <taxon>Viridiplantae</taxon>
        <taxon>Streptophyta</taxon>
        <taxon>Embryophyta</taxon>
        <taxon>Tracheophyta</taxon>
        <taxon>Spermatophyta</taxon>
        <taxon>Magnoliopsida</taxon>
        <taxon>eudicotyledons</taxon>
        <taxon>Gunneridae</taxon>
        <taxon>Pentapetalae</taxon>
        <taxon>rosids</taxon>
        <taxon>malvids</taxon>
        <taxon>Malvales</taxon>
        <taxon>Malvaceae</taxon>
        <taxon>Malvoideae</taxon>
        <taxon>Gossypium</taxon>
    </lineage>
</organism>
<dbReference type="PANTHER" id="PTHR46890:SF48">
    <property type="entry name" value="RNA-DIRECTED DNA POLYMERASE"/>
    <property type="match status" value="1"/>
</dbReference>
<dbReference type="Proteomes" id="UP000593573">
    <property type="component" value="Unassembled WGS sequence"/>
</dbReference>
<reference evidence="1 2" key="1">
    <citation type="journal article" date="2019" name="Genome Biol. Evol.">
        <title>Insights into the evolution of the New World diploid cottons (Gossypium, subgenus Houzingenia) based on genome sequencing.</title>
        <authorList>
            <person name="Grover C.E."/>
            <person name="Arick M.A. 2nd"/>
            <person name="Thrash A."/>
            <person name="Conover J.L."/>
            <person name="Sanders W.S."/>
            <person name="Peterson D.G."/>
            <person name="Frelichowski J.E."/>
            <person name="Scheffler J.A."/>
            <person name="Scheffler B.E."/>
            <person name="Wendel J.F."/>
        </authorList>
    </citation>
    <scope>NUCLEOTIDE SEQUENCE [LARGE SCALE GENOMIC DNA]</scope>
    <source>
        <strain evidence="1">57</strain>
        <tissue evidence="1">Leaf</tissue>
    </source>
</reference>
<proteinExistence type="predicted"/>
<dbReference type="PANTHER" id="PTHR46890">
    <property type="entry name" value="NON-LTR RETROLELEMENT REVERSE TRANSCRIPTASE-LIKE PROTEIN-RELATED"/>
    <property type="match status" value="1"/>
</dbReference>
<sequence length="650" mass="74864">MRVVVTPSVWIREEPMERNIVNVSSNGRKEQNEVGTNALYSGNEEKDDMEDDNEEISIKNNEGKKLHGSNIQASPSYTYKGIKGQANGTWGGLSLGWRSELSRTLKSFSNNHIDVSIEKKEVGAIWRLTGFYGAYKEDGLPRDQGRMEEFQSILSECQLKYVGYVGRWFTWERGLKELVKEGNDSDLRLGGPWRRVEQQARMNWLKEGDKNTKFFHSFASQRRRVNHIDELEDEFGLITSDSYEMVDVAKRYFENLFTLGGICNTDYILLGIENRILKDIKKGLTDEFTRDEIVFVIKNMRPNKAPGYDGFSALFFQKYCHIVGTNKVLDACIDKDQSVFVPGELITDNVLLAYELMHTFKQRRLGQHGSLALKLDTSKAYDREGWLFLEKFLQKLGTIFANERFDKGGKSVLKSLNVLDYKGDQVTAILEVQTSHNLERYLGLPNMIGREPYPLIPDEVYGLRKVCLKKDCVGRLGMRNKLEYGMKHRFWELRNTKFNTKEELIKNTFHADDAKRILCIPFPMEKEADRMVWRGVASRLYSKEGLSPLRDPFVKINFDAAFDKQHMRSCSGILICDQRGKAIRFGAGFGFLKVELEGDALTIIKKLQNQEEDRSVLRAYITDRNGLRRQGEIQGFSLLPMKPEERLENL</sequence>
<dbReference type="InterPro" id="IPR052343">
    <property type="entry name" value="Retrotransposon-Effector_Assoc"/>
</dbReference>
<dbReference type="EMBL" id="JABFAB010000003">
    <property type="protein sequence ID" value="MBA0643596.1"/>
    <property type="molecule type" value="Genomic_DNA"/>
</dbReference>